<dbReference type="GO" id="GO:0003700">
    <property type="term" value="F:DNA-binding transcription factor activity"/>
    <property type="evidence" value="ECO:0007669"/>
    <property type="project" value="InterPro"/>
</dbReference>
<evidence type="ECO:0000259" key="4">
    <source>
        <dbReference type="PROSITE" id="PS01124"/>
    </source>
</evidence>
<dbReference type="SMART" id="SM00342">
    <property type="entry name" value="HTH_ARAC"/>
    <property type="match status" value="1"/>
</dbReference>
<evidence type="ECO:0000313" key="6">
    <source>
        <dbReference type="Proteomes" id="UP000002350"/>
    </source>
</evidence>
<proteinExistence type="predicted"/>
<evidence type="ECO:0000256" key="3">
    <source>
        <dbReference type="ARBA" id="ARBA00023163"/>
    </source>
</evidence>
<keyword evidence="2 5" id="KW-0238">DNA-binding</keyword>
<dbReference type="KEGG" id="svo:SVI_0077"/>
<dbReference type="InterPro" id="IPR009057">
    <property type="entry name" value="Homeodomain-like_sf"/>
</dbReference>
<dbReference type="OrthoDB" id="5582699at2"/>
<dbReference type="EMBL" id="AP011177">
    <property type="protein sequence ID" value="BAJ00048.1"/>
    <property type="molecule type" value="Genomic_DNA"/>
</dbReference>
<accession>D4ZDC6</accession>
<organism evidence="5 6">
    <name type="scientific">Shewanella violacea (strain JCM 10179 / CIP 106290 / LMG 19151 / DSS12)</name>
    <dbReference type="NCBI Taxonomy" id="637905"/>
    <lineage>
        <taxon>Bacteria</taxon>
        <taxon>Pseudomonadati</taxon>
        <taxon>Pseudomonadota</taxon>
        <taxon>Gammaproteobacteria</taxon>
        <taxon>Alteromonadales</taxon>
        <taxon>Shewanellaceae</taxon>
        <taxon>Shewanella</taxon>
    </lineage>
</organism>
<reference evidence="6" key="1">
    <citation type="journal article" date="2010" name="Mol. Biosyst.">
        <title>Complete genome sequence and comparative analysis of Shewanella violacea, a psychrophilic and piezophilic bacterium from deep sea floor sediments.</title>
        <authorList>
            <person name="Aono E."/>
            <person name="Baba T."/>
            <person name="Ara T."/>
            <person name="Nishi T."/>
            <person name="Nakamichi T."/>
            <person name="Inamoto E."/>
            <person name="Toyonaga H."/>
            <person name="Hasegawa M."/>
            <person name="Takai Y."/>
            <person name="Okumura Y."/>
            <person name="Baba M."/>
            <person name="Tomita M."/>
            <person name="Kato C."/>
            <person name="Oshima T."/>
            <person name="Nakasone K."/>
            <person name="Mori H."/>
        </authorList>
    </citation>
    <scope>NUCLEOTIDE SEQUENCE [LARGE SCALE GENOMIC DNA]</scope>
    <source>
        <strain evidence="6">JCM 10179 / CIP 106290 / LMG 19151 / DSS12</strain>
    </source>
</reference>
<keyword evidence="6" id="KW-1185">Reference proteome</keyword>
<keyword evidence="3" id="KW-0804">Transcription</keyword>
<dbReference type="HOGENOM" id="CLU_047522_2_0_6"/>
<sequence>MIVNENKAHQSLSLHKGWNTLLEAASISLGLNDSLETSNKPAAHQDRYHLFDIRKKLYRLFEHSQDRYLPIKIAERVNPLTFGSYSLTLWTAPDLETLLKLAAKYSAVISAPIRLRYHTTPQGDAELWVVNNEPLYKETHISYMGATLFIVTFSKILKEITANDKLKIQIQMVLNYFDDSAQKEYELRTKIKITTGHPIRKICIPKRHLYQSLPSSEPDIHFTALSLLRKEAEKIEKDDLILKIYNVLGETDCLFNLTGKGLAAKLNMNIRTLNRHLSNYHTSYRGVVEKYKMERALYLLENTDENMTEITYQLGFTDLSTFSRAFKRWTGQSPTNIRTNKTFKLEI</sequence>
<dbReference type="GO" id="GO:0005829">
    <property type="term" value="C:cytosol"/>
    <property type="evidence" value="ECO:0007669"/>
    <property type="project" value="TreeGrafter"/>
</dbReference>
<evidence type="ECO:0000256" key="1">
    <source>
        <dbReference type="ARBA" id="ARBA00023015"/>
    </source>
</evidence>
<dbReference type="RefSeq" id="WP_013049363.1">
    <property type="nucleotide sequence ID" value="NC_014012.1"/>
</dbReference>
<dbReference type="PROSITE" id="PS00041">
    <property type="entry name" value="HTH_ARAC_FAMILY_1"/>
    <property type="match status" value="1"/>
</dbReference>
<dbReference type="InterPro" id="IPR020449">
    <property type="entry name" value="Tscrpt_reg_AraC-type_HTH"/>
</dbReference>
<evidence type="ECO:0000313" key="5">
    <source>
        <dbReference type="EMBL" id="BAJ00048.1"/>
    </source>
</evidence>
<name>D4ZDC6_SHEVD</name>
<dbReference type="AlphaFoldDB" id="D4ZDC6"/>
<keyword evidence="1" id="KW-0805">Transcription regulation</keyword>
<dbReference type="InterPro" id="IPR018062">
    <property type="entry name" value="HTH_AraC-typ_CS"/>
</dbReference>
<dbReference type="InterPro" id="IPR018060">
    <property type="entry name" value="HTH_AraC"/>
</dbReference>
<dbReference type="PANTHER" id="PTHR47894">
    <property type="entry name" value="HTH-TYPE TRANSCRIPTIONAL REGULATOR GADX"/>
    <property type="match status" value="1"/>
</dbReference>
<dbReference type="Gene3D" id="1.10.10.60">
    <property type="entry name" value="Homeodomain-like"/>
    <property type="match status" value="1"/>
</dbReference>
<dbReference type="eggNOG" id="COG2207">
    <property type="taxonomic scope" value="Bacteria"/>
</dbReference>
<dbReference type="Pfam" id="PF12833">
    <property type="entry name" value="HTH_18"/>
    <property type="match status" value="1"/>
</dbReference>
<evidence type="ECO:0000256" key="2">
    <source>
        <dbReference type="ARBA" id="ARBA00023125"/>
    </source>
</evidence>
<dbReference type="GO" id="GO:0000976">
    <property type="term" value="F:transcription cis-regulatory region binding"/>
    <property type="evidence" value="ECO:0007669"/>
    <property type="project" value="TreeGrafter"/>
</dbReference>
<dbReference type="STRING" id="637905.SVI_0077"/>
<dbReference type="SUPFAM" id="SSF46689">
    <property type="entry name" value="Homeodomain-like"/>
    <property type="match status" value="1"/>
</dbReference>
<feature type="domain" description="HTH araC/xylS-type" evidence="4">
    <location>
        <begin position="238"/>
        <end position="340"/>
    </location>
</feature>
<dbReference type="Proteomes" id="UP000002350">
    <property type="component" value="Chromosome"/>
</dbReference>
<dbReference type="PRINTS" id="PR00032">
    <property type="entry name" value="HTHARAC"/>
</dbReference>
<dbReference type="PROSITE" id="PS01124">
    <property type="entry name" value="HTH_ARAC_FAMILY_2"/>
    <property type="match status" value="1"/>
</dbReference>
<gene>
    <name evidence="5" type="ordered locus">SVI_0077</name>
</gene>
<protein>
    <submittedName>
        <fullName evidence="5">AraC-type DNA-binding domain-containing protein</fullName>
    </submittedName>
</protein>
<dbReference type="PANTHER" id="PTHR47894:SF1">
    <property type="entry name" value="HTH-TYPE TRANSCRIPTIONAL REGULATOR VQSM"/>
    <property type="match status" value="1"/>
</dbReference>